<evidence type="ECO:0000313" key="3">
    <source>
        <dbReference type="Proteomes" id="UP001223072"/>
    </source>
</evidence>
<gene>
    <name evidence="2" type="ORF">QFZ49_005978</name>
</gene>
<proteinExistence type="predicted"/>
<evidence type="ECO:0000313" key="2">
    <source>
        <dbReference type="EMBL" id="MDQ0936006.1"/>
    </source>
</evidence>
<accession>A0ABU0RVL5</accession>
<organism evidence="2 3">
    <name type="scientific">Streptomyces turgidiscabies</name>
    <dbReference type="NCBI Taxonomy" id="85558"/>
    <lineage>
        <taxon>Bacteria</taxon>
        <taxon>Bacillati</taxon>
        <taxon>Actinomycetota</taxon>
        <taxon>Actinomycetes</taxon>
        <taxon>Kitasatosporales</taxon>
        <taxon>Streptomycetaceae</taxon>
        <taxon>Streptomyces</taxon>
    </lineage>
</organism>
<dbReference type="Proteomes" id="UP001223072">
    <property type="component" value="Unassembled WGS sequence"/>
</dbReference>
<dbReference type="InterPro" id="IPR007278">
    <property type="entry name" value="DUF397"/>
</dbReference>
<protein>
    <recommendedName>
        <fullName evidence="1">DUF397 domain-containing protein</fullName>
    </recommendedName>
</protein>
<keyword evidence="3" id="KW-1185">Reference proteome</keyword>
<dbReference type="Pfam" id="PF04149">
    <property type="entry name" value="DUF397"/>
    <property type="match status" value="1"/>
</dbReference>
<sequence>MTIITDASAAGFTWTKASYSGNQGDCLEVAHGALPAALPVRDSERPAGPAVVFGGTTWGTFVDAVKTGDLAPRTTQRASAGHPAGLCMPPDARRTLLDEWAYARTDVAGQAVGGAA</sequence>
<evidence type="ECO:0000259" key="1">
    <source>
        <dbReference type="Pfam" id="PF04149"/>
    </source>
</evidence>
<dbReference type="RefSeq" id="WP_307629438.1">
    <property type="nucleotide sequence ID" value="NZ_JAUSZS010000007.1"/>
</dbReference>
<reference evidence="2 3" key="1">
    <citation type="submission" date="2023-07" db="EMBL/GenBank/DDBJ databases">
        <title>Comparative genomics of wheat-associated soil bacteria to identify genetic determinants of phenazine resistance.</title>
        <authorList>
            <person name="Mouncey N."/>
        </authorList>
    </citation>
    <scope>NUCLEOTIDE SEQUENCE [LARGE SCALE GENOMIC DNA]</scope>
    <source>
        <strain evidence="2 3">W2I16</strain>
    </source>
</reference>
<comment type="caution">
    <text evidence="2">The sequence shown here is derived from an EMBL/GenBank/DDBJ whole genome shotgun (WGS) entry which is preliminary data.</text>
</comment>
<name>A0ABU0RVL5_9ACTN</name>
<feature type="domain" description="DUF397" evidence="1">
    <location>
        <begin position="13"/>
        <end position="66"/>
    </location>
</feature>
<dbReference type="EMBL" id="JAUSZS010000007">
    <property type="protein sequence ID" value="MDQ0936006.1"/>
    <property type="molecule type" value="Genomic_DNA"/>
</dbReference>